<dbReference type="Proteomes" id="UP000001288">
    <property type="component" value="Chromosome"/>
</dbReference>
<name>A0A0H3G926_LISM4</name>
<dbReference type="KEGG" id="lmt:LMRG_02376"/>
<protein>
    <submittedName>
        <fullName evidence="1">Uncharacterized protein</fullName>
    </submittedName>
</protein>
<dbReference type="EMBL" id="CP002002">
    <property type="protein sequence ID" value="AEO05144.1"/>
    <property type="molecule type" value="Genomic_DNA"/>
</dbReference>
<dbReference type="SMR" id="A0A0H3G926"/>
<gene>
    <name evidence="1" type="ordered locus">LMRG_02376</name>
</gene>
<evidence type="ECO:0000313" key="1">
    <source>
        <dbReference type="EMBL" id="AEO05144.1"/>
    </source>
</evidence>
<dbReference type="AlphaFoldDB" id="A0A0H3G926"/>
<dbReference type="RefSeq" id="WP_003732226.1">
    <property type="nucleotide sequence ID" value="NC_017544.1"/>
</dbReference>
<organism evidence="1 2">
    <name type="scientific">Listeria monocytogenes serotype 1/2a (strain 10403S)</name>
    <dbReference type="NCBI Taxonomy" id="393133"/>
    <lineage>
        <taxon>Bacteria</taxon>
        <taxon>Bacillati</taxon>
        <taxon>Bacillota</taxon>
        <taxon>Bacilli</taxon>
        <taxon>Bacillales</taxon>
        <taxon>Listeriaceae</taxon>
        <taxon>Listeria</taxon>
    </lineage>
</organism>
<evidence type="ECO:0000313" key="2">
    <source>
        <dbReference type="Proteomes" id="UP000001288"/>
    </source>
</evidence>
<accession>A0A0H3G926</accession>
<dbReference type="HOGENOM" id="CLU_1508837_0_0_9"/>
<proteinExistence type="predicted"/>
<sequence>MTKIVKMSEKNEHGTLEQFYPETHAEAVKGLVSVSEEEKTIWDQKESTAGAEQKANTALNSAKDYVDTIGEGTVIFKGANLMGAGQSFKWDASKLKFGMTLLFSRYDAANNTPQDYYYHSVFLSKAQLVELAGKGILVQMPSTTYGDRKYLYVSTTGLSGHFDNSNYAAWALRQVTIM</sequence>
<reference evidence="2" key="1">
    <citation type="submission" date="2010-04" db="EMBL/GenBank/DDBJ databases">
        <title>The genome sequence of Listeria monocytogenes strain 10403S.</title>
        <authorList>
            <consortium name="The Broad Institute Genome Sequencing Platform"/>
            <consortium name="The Broad Institute Genome Sequencing Center for Infectious Disease."/>
            <person name="Borowsky M."/>
            <person name="Borodovsky M."/>
            <person name="Young S.K."/>
            <person name="Zeng Q."/>
            <person name="Koehrsen M."/>
            <person name="Fitzgerald M."/>
            <person name="Wiedmann M."/>
            <person name="Swaminathan B."/>
            <person name="Lauer P."/>
            <person name="Portnoy D."/>
            <person name="Cossart P."/>
            <person name="Buchrieser C."/>
            <person name="Higgins D."/>
            <person name="Abouelleil A."/>
            <person name="Alvarado L."/>
            <person name="Arachchi H.M."/>
            <person name="Berlin A."/>
            <person name="Borenstein D."/>
            <person name="Brown A."/>
            <person name="Chapman S.B."/>
            <person name="Chen Z."/>
            <person name="Dunbar C.D."/>
            <person name="Engels R."/>
            <person name="Freedman E."/>
            <person name="Gearin G."/>
            <person name="Gellesch M."/>
            <person name="Goldberg J."/>
            <person name="Griggs A."/>
            <person name="Gujja S."/>
            <person name="Heilman E."/>
            <person name="Heiman D."/>
            <person name="Howarth C."/>
            <person name="Jen D."/>
            <person name="Larson L."/>
            <person name="Lui A."/>
            <person name="MacDonald J."/>
            <person name="Mehta T."/>
            <person name="Montmayeur A."/>
            <person name="Neiman D."/>
            <person name="Park D."/>
            <person name="Pearson M."/>
            <person name="Priest M."/>
            <person name="Richards J."/>
            <person name="Roberts A."/>
            <person name="Saif S."/>
            <person name="Shea T."/>
            <person name="Shenoy N."/>
            <person name="Sisk P."/>
            <person name="Stolte C."/>
            <person name="Sykes S."/>
            <person name="Walk T."/>
            <person name="White J."/>
            <person name="Yandava C."/>
            <person name="Haas B."/>
            <person name="Nusbaum C."/>
            <person name="Birren B."/>
        </authorList>
    </citation>
    <scope>NUCLEOTIDE SEQUENCE [LARGE SCALE GENOMIC DNA]</scope>
    <source>
        <strain evidence="2">10403S</strain>
    </source>
</reference>